<feature type="transmembrane region" description="Helical" evidence="8">
    <location>
        <begin position="20"/>
        <end position="40"/>
    </location>
</feature>
<evidence type="ECO:0000256" key="3">
    <source>
        <dbReference type="ARBA" id="ARBA00022475"/>
    </source>
</evidence>
<dbReference type="Proteomes" id="UP000640614">
    <property type="component" value="Unassembled WGS sequence"/>
</dbReference>
<evidence type="ECO:0000256" key="7">
    <source>
        <dbReference type="RuleBase" id="RU003879"/>
    </source>
</evidence>
<dbReference type="PANTHER" id="PTHR30558">
    <property type="entry name" value="EXBD MEMBRANE COMPONENT OF PMF-DRIVEN MACROMOLECULE IMPORT SYSTEM"/>
    <property type="match status" value="1"/>
</dbReference>
<dbReference type="PANTHER" id="PTHR30558:SF3">
    <property type="entry name" value="BIOPOLYMER TRANSPORT PROTEIN EXBD-RELATED"/>
    <property type="match status" value="1"/>
</dbReference>
<keyword evidence="4 7" id="KW-0812">Transmembrane</keyword>
<comment type="caution">
    <text evidence="9">The sequence shown here is derived from an EMBL/GenBank/DDBJ whole genome shotgun (WGS) entry which is preliminary data.</text>
</comment>
<dbReference type="RefSeq" id="WP_193845790.1">
    <property type="nucleotide sequence ID" value="NZ_PRDM01000001.1"/>
</dbReference>
<keyword evidence="10" id="KW-1185">Reference proteome</keyword>
<dbReference type="Pfam" id="PF02472">
    <property type="entry name" value="ExbD"/>
    <property type="match status" value="1"/>
</dbReference>
<evidence type="ECO:0000313" key="9">
    <source>
        <dbReference type="EMBL" id="MBE8724820.1"/>
    </source>
</evidence>
<comment type="subcellular location">
    <subcellularLocation>
        <location evidence="1">Cell membrane</location>
        <topology evidence="1">Single-pass membrane protein</topology>
    </subcellularLocation>
    <subcellularLocation>
        <location evidence="7">Cell membrane</location>
        <topology evidence="7">Single-pass type II membrane protein</topology>
    </subcellularLocation>
</comment>
<evidence type="ECO:0000313" key="10">
    <source>
        <dbReference type="Proteomes" id="UP000640614"/>
    </source>
</evidence>
<keyword evidence="7" id="KW-0813">Transport</keyword>
<evidence type="ECO:0000256" key="4">
    <source>
        <dbReference type="ARBA" id="ARBA00022692"/>
    </source>
</evidence>
<dbReference type="EMBL" id="PRDM01000001">
    <property type="protein sequence ID" value="MBE8724820.1"/>
    <property type="molecule type" value="Genomic_DNA"/>
</dbReference>
<accession>A0ABR9THI6</accession>
<protein>
    <submittedName>
        <fullName evidence="9">Biopolymer transporter ExbD</fullName>
    </submittedName>
</protein>
<keyword evidence="5 8" id="KW-1133">Transmembrane helix</keyword>
<dbReference type="InterPro" id="IPR003400">
    <property type="entry name" value="ExbD"/>
</dbReference>
<evidence type="ECO:0000256" key="8">
    <source>
        <dbReference type="SAM" id="Phobius"/>
    </source>
</evidence>
<keyword evidence="6 8" id="KW-0472">Membrane</keyword>
<organism evidence="9 10">
    <name type="scientific">Flavobacterium hungaricum</name>
    <dbReference type="NCBI Taxonomy" id="2082725"/>
    <lineage>
        <taxon>Bacteria</taxon>
        <taxon>Pseudomonadati</taxon>
        <taxon>Bacteroidota</taxon>
        <taxon>Flavobacteriia</taxon>
        <taxon>Flavobacteriales</taxon>
        <taxon>Flavobacteriaceae</taxon>
        <taxon>Flavobacterium</taxon>
    </lineage>
</organism>
<name>A0ABR9THI6_9FLAO</name>
<keyword evidence="3" id="KW-1003">Cell membrane</keyword>
<evidence type="ECO:0000256" key="2">
    <source>
        <dbReference type="ARBA" id="ARBA00005811"/>
    </source>
</evidence>
<evidence type="ECO:0000256" key="1">
    <source>
        <dbReference type="ARBA" id="ARBA00004162"/>
    </source>
</evidence>
<sequence>MKNLPQKVRSRKLSSRVDLTAMVSVSFLLIIFFMVVGELAKPKIMDLSMPERHCDDGVISCFGTASERTLTVLLDKNNEIITYENLFFPSLEKPKKLAYGKNGIRKELEIQKKKILDYYGDSRKSLFVIIKPSTASNFKNLVDILDEMAIAGIGTYAIVNEFSPEETKLLAAK</sequence>
<reference evidence="9 10" key="1">
    <citation type="submission" date="2018-07" db="EMBL/GenBank/DDBJ databases">
        <title>Genome assembly of strain KB82.</title>
        <authorList>
            <person name="Kukolya J."/>
            <person name="Horvath B."/>
            <person name="Nagy I."/>
            <person name="Toth A."/>
        </authorList>
    </citation>
    <scope>NUCLEOTIDE SEQUENCE [LARGE SCALE GENOMIC DNA]</scope>
    <source>
        <strain evidence="9 10">Kb82</strain>
    </source>
</reference>
<proteinExistence type="inferred from homology"/>
<keyword evidence="7" id="KW-0653">Protein transport</keyword>
<evidence type="ECO:0000256" key="6">
    <source>
        <dbReference type="ARBA" id="ARBA00023136"/>
    </source>
</evidence>
<gene>
    <name evidence="9" type="ORF">C4F50_07625</name>
</gene>
<evidence type="ECO:0000256" key="5">
    <source>
        <dbReference type="ARBA" id="ARBA00022989"/>
    </source>
</evidence>
<comment type="similarity">
    <text evidence="2 7">Belongs to the ExbD/TolR family.</text>
</comment>